<organism evidence="3 4">
    <name type="scientific">Candidatus Terrybacteria bacterium RIFCSPHIGHO2_01_FULL_48_17</name>
    <dbReference type="NCBI Taxonomy" id="1802362"/>
    <lineage>
        <taxon>Bacteria</taxon>
        <taxon>Candidatus Terryibacteriota</taxon>
    </lineage>
</organism>
<dbReference type="GO" id="GO:0005737">
    <property type="term" value="C:cytoplasm"/>
    <property type="evidence" value="ECO:0007669"/>
    <property type="project" value="TreeGrafter"/>
</dbReference>
<accession>A0A1G2PLF8</accession>
<dbReference type="Pfam" id="PF00383">
    <property type="entry name" value="dCMP_cyt_deam_1"/>
    <property type="match status" value="1"/>
</dbReference>
<reference evidence="3 4" key="1">
    <citation type="journal article" date="2016" name="Nat. Commun.">
        <title>Thousands of microbial genomes shed light on interconnected biogeochemical processes in an aquifer system.</title>
        <authorList>
            <person name="Anantharaman K."/>
            <person name="Brown C.T."/>
            <person name="Hug L.A."/>
            <person name="Sharon I."/>
            <person name="Castelle C.J."/>
            <person name="Probst A.J."/>
            <person name="Thomas B.C."/>
            <person name="Singh A."/>
            <person name="Wilkins M.J."/>
            <person name="Karaoz U."/>
            <person name="Brodie E.L."/>
            <person name="Williams K.H."/>
            <person name="Hubbard S.S."/>
            <person name="Banfield J.F."/>
        </authorList>
    </citation>
    <scope>NUCLEOTIDE SEQUENCE [LARGE SCALE GENOMIC DNA]</scope>
</reference>
<dbReference type="AlphaFoldDB" id="A0A1G2PLF8"/>
<keyword evidence="1" id="KW-0378">Hydrolase</keyword>
<name>A0A1G2PLF8_9BACT</name>
<dbReference type="InterPro" id="IPR016193">
    <property type="entry name" value="Cytidine_deaminase-like"/>
</dbReference>
<evidence type="ECO:0000256" key="1">
    <source>
        <dbReference type="ARBA" id="ARBA00022801"/>
    </source>
</evidence>
<dbReference type="STRING" id="1802362.A2806_02035"/>
<dbReference type="InterPro" id="IPR015517">
    <property type="entry name" value="dCMP_deaminase-rel"/>
</dbReference>
<dbReference type="Proteomes" id="UP000177629">
    <property type="component" value="Unassembled WGS sequence"/>
</dbReference>
<evidence type="ECO:0000313" key="3">
    <source>
        <dbReference type="EMBL" id="OHA49093.1"/>
    </source>
</evidence>
<protein>
    <recommendedName>
        <fullName evidence="2">CMP/dCMP-type deaminase domain-containing protein</fullName>
    </recommendedName>
</protein>
<dbReference type="InterPro" id="IPR002125">
    <property type="entry name" value="CMP_dCMP_dom"/>
</dbReference>
<gene>
    <name evidence="3" type="ORF">A2806_02035</name>
</gene>
<comment type="caution">
    <text evidence="3">The sequence shown here is derived from an EMBL/GenBank/DDBJ whole genome shotgun (WGS) entry which is preliminary data.</text>
</comment>
<proteinExistence type="predicted"/>
<dbReference type="PROSITE" id="PS51747">
    <property type="entry name" value="CYT_DCMP_DEAMINASES_2"/>
    <property type="match status" value="1"/>
</dbReference>
<evidence type="ECO:0000313" key="4">
    <source>
        <dbReference type="Proteomes" id="UP000177629"/>
    </source>
</evidence>
<dbReference type="GO" id="GO:0004132">
    <property type="term" value="F:dCMP deaminase activity"/>
    <property type="evidence" value="ECO:0007669"/>
    <property type="project" value="TreeGrafter"/>
</dbReference>
<dbReference type="PANTHER" id="PTHR11086">
    <property type="entry name" value="DEOXYCYTIDYLATE DEAMINASE-RELATED"/>
    <property type="match status" value="1"/>
</dbReference>
<sequence length="156" mass="17542">MNETSLPRDAVFMKQAEAESRRATCPRAHVGFLLERHGKLLIRSSNQSPEGLPTCKEAGHLMVDGHCARVTHSERGGFVKLALKRLSPQGATAYTTWFPCVDCMNLIILGKIKRLVFASMADPNSNYRREFHIAKRFALRAGVKLIHFPKEKLLRA</sequence>
<dbReference type="SUPFAM" id="SSF53927">
    <property type="entry name" value="Cytidine deaminase-like"/>
    <property type="match status" value="1"/>
</dbReference>
<evidence type="ECO:0000259" key="2">
    <source>
        <dbReference type="PROSITE" id="PS51747"/>
    </source>
</evidence>
<dbReference type="Gene3D" id="3.40.140.10">
    <property type="entry name" value="Cytidine Deaminase, domain 2"/>
    <property type="match status" value="1"/>
</dbReference>
<dbReference type="EMBL" id="MHSS01000001">
    <property type="protein sequence ID" value="OHA49093.1"/>
    <property type="molecule type" value="Genomic_DNA"/>
</dbReference>
<dbReference type="PANTHER" id="PTHR11086:SF18">
    <property type="entry name" value="DEOXYCYTIDYLATE DEAMINASE"/>
    <property type="match status" value="1"/>
</dbReference>
<feature type="domain" description="CMP/dCMP-type deaminase" evidence="2">
    <location>
        <begin position="7"/>
        <end position="130"/>
    </location>
</feature>